<name>R0EEC1_CAUVI</name>
<gene>
    <name evidence="1" type="ORF">OR37_03734</name>
</gene>
<accession>R0EEC1</accession>
<protein>
    <submittedName>
        <fullName evidence="1">Uncharacterized protein</fullName>
    </submittedName>
</protein>
<dbReference type="EMBL" id="APMP01000033">
    <property type="protein sequence ID" value="ENZ80419.1"/>
    <property type="molecule type" value="Genomic_DNA"/>
</dbReference>
<dbReference type="Proteomes" id="UP000013063">
    <property type="component" value="Unassembled WGS sequence"/>
</dbReference>
<dbReference type="AlphaFoldDB" id="R0EEC1"/>
<keyword evidence="2" id="KW-1185">Reference proteome</keyword>
<evidence type="ECO:0000313" key="1">
    <source>
        <dbReference type="EMBL" id="ENZ80419.1"/>
    </source>
</evidence>
<reference evidence="1 2" key="1">
    <citation type="journal article" date="2013" name="Genome Announc.">
        <title>Draft Genome Sequence for Caulobacter sp. Strain OR37, a Bacterium Tolerant to Heavy Metals.</title>
        <authorList>
            <person name="Utturkar S.M."/>
            <person name="Bollmann A."/>
            <person name="Brzoska R.M."/>
            <person name="Klingeman D.M."/>
            <person name="Epstein S.E."/>
            <person name="Palumbo A.V."/>
            <person name="Brown S.D."/>
        </authorList>
    </citation>
    <scope>NUCLEOTIDE SEQUENCE [LARGE SCALE GENOMIC DNA]</scope>
    <source>
        <strain evidence="1 2">OR37</strain>
    </source>
</reference>
<comment type="caution">
    <text evidence="1">The sequence shown here is derived from an EMBL/GenBank/DDBJ whole genome shotgun (WGS) entry which is preliminary data.</text>
</comment>
<evidence type="ECO:0000313" key="2">
    <source>
        <dbReference type="Proteomes" id="UP000013063"/>
    </source>
</evidence>
<sequence>MLHDNVVKLLKLDKAAEPPSPALDNKARDGERVGETYDLKNASKSTLITSGWVEAMPWGRPG</sequence>
<proteinExistence type="predicted"/>
<organism evidence="1 2">
    <name type="scientific">Caulobacter vibrioides OR37</name>
    <dbReference type="NCBI Taxonomy" id="1292034"/>
    <lineage>
        <taxon>Bacteria</taxon>
        <taxon>Pseudomonadati</taxon>
        <taxon>Pseudomonadota</taxon>
        <taxon>Alphaproteobacteria</taxon>
        <taxon>Caulobacterales</taxon>
        <taxon>Caulobacteraceae</taxon>
        <taxon>Caulobacter</taxon>
    </lineage>
</organism>